<dbReference type="Pfam" id="PF20116">
    <property type="entry name" value="DUF6506"/>
    <property type="match status" value="2"/>
</dbReference>
<reference evidence="2" key="1">
    <citation type="submission" date="2016-10" db="EMBL/GenBank/DDBJ databases">
        <authorList>
            <person name="Varghese N."/>
            <person name="Submissions S."/>
        </authorList>
    </citation>
    <scope>NUCLEOTIDE SEQUENCE [LARGE SCALE GENOMIC DNA]</scope>
    <source>
        <strain evidence="2">CGMCC 4.3568</strain>
    </source>
</reference>
<dbReference type="Proteomes" id="UP000243799">
    <property type="component" value="Unassembled WGS sequence"/>
</dbReference>
<evidence type="ECO:0000313" key="2">
    <source>
        <dbReference type="Proteomes" id="UP000243799"/>
    </source>
</evidence>
<dbReference type="RefSeq" id="WP_091672949.1">
    <property type="nucleotide sequence ID" value="NZ_FOKG01000006.1"/>
</dbReference>
<gene>
    <name evidence="1" type="ORF">SAMN05216266_106151</name>
</gene>
<accession>A0A1I0Z755</accession>
<keyword evidence="2" id="KW-1185">Reference proteome</keyword>
<dbReference type="EMBL" id="FOKG01000006">
    <property type="protein sequence ID" value="SFB21177.1"/>
    <property type="molecule type" value="Genomic_DNA"/>
</dbReference>
<dbReference type="InterPro" id="IPR045441">
    <property type="entry name" value="DUF6506"/>
</dbReference>
<dbReference type="OrthoDB" id="8595161at2"/>
<proteinExistence type="predicted"/>
<sequence length="200" mass="20027">MGGFAEAFIFLQAGSDPVKDRVVHEHSGDRTLLVWVPDGQAAARVSAELAEAGVRLIELYRGFGLDAAAQVMTAVAGRAPVGVAGFAFGSPPVPEPGHSVTIYAAPDADPAVDRVVRTHADGGSTTVVGAPDGAAAAAVAVELVGQGADLVEICGGTPLTAAGEVAAALDHRVPVSLVSWPFESIDGAAAYKAAFEATSG</sequence>
<name>A0A1I0Z755_9PSEU</name>
<dbReference type="AlphaFoldDB" id="A0A1I0Z755"/>
<organism evidence="1 2">
    <name type="scientific">Amycolatopsis marina</name>
    <dbReference type="NCBI Taxonomy" id="490629"/>
    <lineage>
        <taxon>Bacteria</taxon>
        <taxon>Bacillati</taxon>
        <taxon>Actinomycetota</taxon>
        <taxon>Actinomycetes</taxon>
        <taxon>Pseudonocardiales</taxon>
        <taxon>Pseudonocardiaceae</taxon>
        <taxon>Amycolatopsis</taxon>
    </lineage>
</organism>
<evidence type="ECO:0000313" key="1">
    <source>
        <dbReference type="EMBL" id="SFB21177.1"/>
    </source>
</evidence>
<protein>
    <submittedName>
        <fullName evidence="1">Uncharacterized protein</fullName>
    </submittedName>
</protein>